<dbReference type="PROSITE" id="PS51257">
    <property type="entry name" value="PROKAR_LIPOPROTEIN"/>
    <property type="match status" value="1"/>
</dbReference>
<dbReference type="CDD" id="cd06308">
    <property type="entry name" value="PBP1_sensor_kinase-like"/>
    <property type="match status" value="1"/>
</dbReference>
<dbReference type="GO" id="GO:0030246">
    <property type="term" value="F:carbohydrate binding"/>
    <property type="evidence" value="ECO:0007669"/>
    <property type="project" value="UniProtKB-ARBA"/>
</dbReference>
<dbReference type="SUPFAM" id="SSF53822">
    <property type="entry name" value="Periplasmic binding protein-like I"/>
    <property type="match status" value="2"/>
</dbReference>
<evidence type="ECO:0000256" key="3">
    <source>
        <dbReference type="ARBA" id="ARBA00022729"/>
    </source>
</evidence>
<dbReference type="GO" id="GO:0030313">
    <property type="term" value="C:cell envelope"/>
    <property type="evidence" value="ECO:0007669"/>
    <property type="project" value="UniProtKB-SubCell"/>
</dbReference>
<dbReference type="AlphaFoldDB" id="A0A4S4BFY2"/>
<comment type="caution">
    <text evidence="5">The sequence shown here is derived from an EMBL/GenBank/DDBJ whole genome shotgun (WGS) entry which is preliminary data.</text>
</comment>
<dbReference type="EMBL" id="SSOB01000058">
    <property type="protein sequence ID" value="THF73305.1"/>
    <property type="molecule type" value="Genomic_DNA"/>
</dbReference>
<evidence type="ECO:0000313" key="6">
    <source>
        <dbReference type="Proteomes" id="UP000310636"/>
    </source>
</evidence>
<feature type="domain" description="Periplasmic binding protein" evidence="4">
    <location>
        <begin position="339"/>
        <end position="601"/>
    </location>
</feature>
<dbReference type="OrthoDB" id="9814427at2"/>
<feature type="domain" description="Periplasmic binding protein" evidence="4">
    <location>
        <begin position="40"/>
        <end position="294"/>
    </location>
</feature>
<name>A0A4S4BFY2_9BACL</name>
<gene>
    <name evidence="5" type="ORF">E6C55_29745</name>
</gene>
<comment type="similarity">
    <text evidence="2">Belongs to the bacterial solute-binding protein 2 family.</text>
</comment>
<evidence type="ECO:0000259" key="4">
    <source>
        <dbReference type="Pfam" id="PF13407"/>
    </source>
</evidence>
<sequence>MKGAQLKMLLFMVAFLGLVSLYSCSGSEKHGTSDEVKFLIGVSQPSLNEPWRVLMNEEIKRGAAAYPNLRVIFTDGGNDSVQQSEDLHKLMGYGIDLLIISLDDPIVLTPAITEIYSKIPVIVLGRGVTGYDYTLYIGTDNRLIGSKAAEYAKQLLGPGENRIVELLGLQGSPTVAERSEGFREGLSDRSDIRIVDSIYADWQRDKAEDELTKSLQADSDIDLIFAHNDAMALGASIALKKQGLTGVKVIGVDGVAGESGGLNLVENGTITGTFTSPTGGGEAIQYAVDILSKEKGLPKKVILRSHQITEQNADAYIRKAANPEPKPVRELTEASPIKIGFAQVGLESGWRLAHTNSVINAAKEENIELIYENALQKQDKQIEFIRQFIASKVDFIVFSPVVKTGWDEVLLEAKQAGIPVILSDREVKVSDDSLWTAYIGSDFVEEGRRAARWLVHEIDDSSVPVNIVELQGTKDSDPAVGRKQGFEEIIRSEPNYRIVQSMQGDFTLQSGKKLMLEALAAHGSDIDVVYAHNDDMALGAIEAIEQYGLRPGRDIKLISIDATRAALKALGTGKLNFVVECNPLLGPQLMKAVKDYMAGKELPMKIITSEGVFTQETAKRELATREY</sequence>
<reference evidence="5 6" key="1">
    <citation type="submission" date="2019-04" db="EMBL/GenBank/DDBJ databases">
        <title>Cohnella sp. nov. isolated from preserved vegetables.</title>
        <authorList>
            <person name="Lin S.-Y."/>
            <person name="Hung M.-H."/>
            <person name="Young C.-C."/>
        </authorList>
    </citation>
    <scope>NUCLEOTIDE SEQUENCE [LARGE SCALE GENOMIC DNA]</scope>
    <source>
        <strain evidence="5 6">CC-MHH1044</strain>
    </source>
</reference>
<comment type="subcellular location">
    <subcellularLocation>
        <location evidence="1">Cell envelope</location>
    </subcellularLocation>
</comment>
<evidence type="ECO:0000256" key="2">
    <source>
        <dbReference type="ARBA" id="ARBA00007639"/>
    </source>
</evidence>
<keyword evidence="6" id="KW-1185">Reference proteome</keyword>
<organism evidence="5 6">
    <name type="scientific">Cohnella fermenti</name>
    <dbReference type="NCBI Taxonomy" id="2565925"/>
    <lineage>
        <taxon>Bacteria</taxon>
        <taxon>Bacillati</taxon>
        <taxon>Bacillota</taxon>
        <taxon>Bacilli</taxon>
        <taxon>Bacillales</taxon>
        <taxon>Paenibacillaceae</taxon>
        <taxon>Cohnella</taxon>
    </lineage>
</organism>
<protein>
    <submittedName>
        <fullName evidence="5">LacI family transcriptional regulator</fullName>
    </submittedName>
</protein>
<dbReference type="Pfam" id="PF13407">
    <property type="entry name" value="Peripla_BP_4"/>
    <property type="match status" value="2"/>
</dbReference>
<dbReference type="Proteomes" id="UP000310636">
    <property type="component" value="Unassembled WGS sequence"/>
</dbReference>
<dbReference type="RefSeq" id="WP_136373476.1">
    <property type="nucleotide sequence ID" value="NZ_SSOB01000058.1"/>
</dbReference>
<dbReference type="PANTHER" id="PTHR46847">
    <property type="entry name" value="D-ALLOSE-BINDING PERIPLASMIC PROTEIN-RELATED"/>
    <property type="match status" value="1"/>
</dbReference>
<dbReference type="InterPro" id="IPR028082">
    <property type="entry name" value="Peripla_BP_I"/>
</dbReference>
<keyword evidence="3" id="KW-0732">Signal</keyword>
<dbReference type="Gene3D" id="3.40.50.2300">
    <property type="match status" value="4"/>
</dbReference>
<proteinExistence type="inferred from homology"/>
<evidence type="ECO:0000313" key="5">
    <source>
        <dbReference type="EMBL" id="THF73305.1"/>
    </source>
</evidence>
<dbReference type="InterPro" id="IPR025997">
    <property type="entry name" value="SBP_2_dom"/>
</dbReference>
<dbReference type="CDD" id="cd06309">
    <property type="entry name" value="PBP1_galactofuranose_YtfQ-like"/>
    <property type="match status" value="1"/>
</dbReference>
<accession>A0A4S4BFY2</accession>
<dbReference type="PANTHER" id="PTHR46847:SF3">
    <property type="entry name" value="GALACTOFURANOSE-BINDING PROTEIN YTFQ"/>
    <property type="match status" value="1"/>
</dbReference>
<evidence type="ECO:0000256" key="1">
    <source>
        <dbReference type="ARBA" id="ARBA00004196"/>
    </source>
</evidence>